<feature type="region of interest" description="Disordered" evidence="1">
    <location>
        <begin position="1"/>
        <end position="22"/>
    </location>
</feature>
<accession>A0A9Q1L2I0</accession>
<reference evidence="3" key="1">
    <citation type="journal article" date="2023" name="Proc. Natl. Acad. Sci. U.S.A.">
        <title>Genomic and structural basis for evolution of tropane alkaloid biosynthesis.</title>
        <authorList>
            <person name="Wanga Y.-J."/>
            <person name="Taina T."/>
            <person name="Yua J.-Y."/>
            <person name="Lia J."/>
            <person name="Xua B."/>
            <person name="Chenc J."/>
            <person name="D'Auriad J.C."/>
            <person name="Huanga J.-P."/>
            <person name="Huanga S.-X."/>
        </authorList>
    </citation>
    <scope>NUCLEOTIDE SEQUENCE [LARGE SCALE GENOMIC DNA]</scope>
    <source>
        <strain evidence="3">cv. KIB-2019</strain>
    </source>
</reference>
<protein>
    <submittedName>
        <fullName evidence="2">Uncharacterized protein</fullName>
    </submittedName>
</protein>
<evidence type="ECO:0000313" key="3">
    <source>
        <dbReference type="Proteomes" id="UP001152561"/>
    </source>
</evidence>
<dbReference type="Proteomes" id="UP001152561">
    <property type="component" value="Unassembled WGS sequence"/>
</dbReference>
<gene>
    <name evidence="2" type="ORF">K7X08_002687</name>
</gene>
<proteinExistence type="predicted"/>
<organism evidence="2 3">
    <name type="scientific">Anisodus acutangulus</name>
    <dbReference type="NCBI Taxonomy" id="402998"/>
    <lineage>
        <taxon>Eukaryota</taxon>
        <taxon>Viridiplantae</taxon>
        <taxon>Streptophyta</taxon>
        <taxon>Embryophyta</taxon>
        <taxon>Tracheophyta</taxon>
        <taxon>Spermatophyta</taxon>
        <taxon>Magnoliopsida</taxon>
        <taxon>eudicotyledons</taxon>
        <taxon>Gunneridae</taxon>
        <taxon>Pentapetalae</taxon>
        <taxon>asterids</taxon>
        <taxon>lamiids</taxon>
        <taxon>Solanales</taxon>
        <taxon>Solanaceae</taxon>
        <taxon>Solanoideae</taxon>
        <taxon>Hyoscyameae</taxon>
        <taxon>Anisodus</taxon>
    </lineage>
</organism>
<name>A0A9Q1L2I0_9SOLA</name>
<evidence type="ECO:0000313" key="2">
    <source>
        <dbReference type="EMBL" id="KAJ8525934.1"/>
    </source>
</evidence>
<sequence>MKGSKKRLLDEPHLSSTSASPFFAMNGANKRLLDEPPTIKANIHTHRVLANEMEKKRLLDKPHLVKPASIRIAILGNERQEAAIG</sequence>
<dbReference type="AlphaFoldDB" id="A0A9Q1L2I0"/>
<keyword evidence="3" id="KW-1185">Reference proteome</keyword>
<evidence type="ECO:0000256" key="1">
    <source>
        <dbReference type="SAM" id="MobiDB-lite"/>
    </source>
</evidence>
<comment type="caution">
    <text evidence="2">The sequence shown here is derived from an EMBL/GenBank/DDBJ whole genome shotgun (WGS) entry which is preliminary data.</text>
</comment>
<dbReference type="EMBL" id="JAJAGQ010000033">
    <property type="protein sequence ID" value="KAJ8525934.1"/>
    <property type="molecule type" value="Genomic_DNA"/>
</dbReference>